<keyword evidence="5" id="KW-0227">DNA damage</keyword>
<dbReference type="InterPro" id="IPR005135">
    <property type="entry name" value="Endo/exonuclease/phosphatase"/>
</dbReference>
<keyword evidence="3" id="KW-0540">Nuclease</keyword>
<keyword evidence="9" id="KW-1133">Transmembrane helix</keyword>
<evidence type="ECO:0000256" key="6">
    <source>
        <dbReference type="ARBA" id="ARBA00022801"/>
    </source>
</evidence>
<evidence type="ECO:0000256" key="5">
    <source>
        <dbReference type="ARBA" id="ARBA00022763"/>
    </source>
</evidence>
<dbReference type="Proteomes" id="UP001242368">
    <property type="component" value="Unassembled WGS sequence"/>
</dbReference>
<dbReference type="Gene3D" id="3.60.10.10">
    <property type="entry name" value="Endonuclease/exonuclease/phosphatase"/>
    <property type="match status" value="1"/>
</dbReference>
<sequence>MKKLSGFNKFMYVVNITLAVLTLMGYVLPYLAPKLFPFLSVLTLFLPLFLIINLIFCVYWIIQFKRQFLLSALMFVLGYTFFTQFYKISATHKPVEEEDFTVLSYNVRLFNLFDWIKDENVSENIKRFVEEKQPDIICFQEYSKSADFEFDDYKFRHIVMQGNKIKTGNAIFSKFRIIDQGEIMLPQSDNNVVYADIVKGKDTIRVYSIHLQSINISPDINEKIDENRSKLIFNRISKAFKEQQVQSELIESHMRDFKGRKIICGDMNNSAFSYVYRNVRGDLNDAFVEAGKGFGKTYNYPYYPARIDYILVDEIFEVKQFTTFSQFKNSDHFPIMARLKIVKNK</sequence>
<dbReference type="RefSeq" id="WP_290364746.1">
    <property type="nucleotide sequence ID" value="NZ_JAUFQU010000001.1"/>
</dbReference>
<keyword evidence="6" id="KW-0378">Hydrolase</keyword>
<comment type="caution">
    <text evidence="11">The sequence shown here is derived from an EMBL/GenBank/DDBJ whole genome shotgun (WGS) entry which is preliminary data.</text>
</comment>
<dbReference type="CDD" id="cd09084">
    <property type="entry name" value="EEP-2"/>
    <property type="match status" value="1"/>
</dbReference>
<comment type="cofactor">
    <cofactor evidence="1">
        <name>Mn(2+)</name>
        <dbReference type="ChEBI" id="CHEBI:29035"/>
    </cofactor>
</comment>
<evidence type="ECO:0000313" key="11">
    <source>
        <dbReference type="EMBL" id="MDN3707678.1"/>
    </source>
</evidence>
<comment type="cofactor">
    <cofactor evidence="2">
        <name>Mg(2+)</name>
        <dbReference type="ChEBI" id="CHEBI:18420"/>
    </cofactor>
</comment>
<keyword evidence="8" id="KW-0234">DNA repair</keyword>
<evidence type="ECO:0000256" key="1">
    <source>
        <dbReference type="ARBA" id="ARBA00001936"/>
    </source>
</evidence>
<protein>
    <submittedName>
        <fullName evidence="11">Endonuclease/exonuclease/phosphatase family protein</fullName>
    </submittedName>
</protein>
<feature type="domain" description="Endonuclease/exonuclease/phosphatase" evidence="10">
    <location>
        <begin position="103"/>
        <end position="332"/>
    </location>
</feature>
<keyword evidence="12" id="KW-1185">Reference proteome</keyword>
<dbReference type="EMBL" id="JAUFQU010000001">
    <property type="protein sequence ID" value="MDN3707678.1"/>
    <property type="molecule type" value="Genomic_DNA"/>
</dbReference>
<name>A0ABT8CVI4_9FLAO</name>
<dbReference type="PANTHER" id="PTHR15822:SF4">
    <property type="entry name" value="TYROSYL-DNA PHOSPHODIESTERASE 2"/>
    <property type="match status" value="1"/>
</dbReference>
<keyword evidence="7" id="KW-0460">Magnesium</keyword>
<evidence type="ECO:0000256" key="4">
    <source>
        <dbReference type="ARBA" id="ARBA00022723"/>
    </source>
</evidence>
<dbReference type="InterPro" id="IPR051547">
    <property type="entry name" value="TDP2-like"/>
</dbReference>
<evidence type="ECO:0000256" key="8">
    <source>
        <dbReference type="ARBA" id="ARBA00023204"/>
    </source>
</evidence>
<evidence type="ECO:0000259" key="10">
    <source>
        <dbReference type="Pfam" id="PF03372"/>
    </source>
</evidence>
<feature type="transmembrane region" description="Helical" evidence="9">
    <location>
        <begin position="12"/>
        <end position="32"/>
    </location>
</feature>
<evidence type="ECO:0000313" key="12">
    <source>
        <dbReference type="Proteomes" id="UP001242368"/>
    </source>
</evidence>
<feature type="transmembrane region" description="Helical" evidence="9">
    <location>
        <begin position="38"/>
        <end position="61"/>
    </location>
</feature>
<keyword evidence="4" id="KW-0479">Metal-binding</keyword>
<dbReference type="GO" id="GO:0004519">
    <property type="term" value="F:endonuclease activity"/>
    <property type="evidence" value="ECO:0007669"/>
    <property type="project" value="UniProtKB-KW"/>
</dbReference>
<accession>A0ABT8CVI4</accession>
<evidence type="ECO:0000256" key="7">
    <source>
        <dbReference type="ARBA" id="ARBA00022842"/>
    </source>
</evidence>
<keyword evidence="11" id="KW-0255">Endonuclease</keyword>
<evidence type="ECO:0000256" key="9">
    <source>
        <dbReference type="SAM" id="Phobius"/>
    </source>
</evidence>
<dbReference type="Pfam" id="PF03372">
    <property type="entry name" value="Exo_endo_phos"/>
    <property type="match status" value="1"/>
</dbReference>
<evidence type="ECO:0000256" key="2">
    <source>
        <dbReference type="ARBA" id="ARBA00001946"/>
    </source>
</evidence>
<dbReference type="SUPFAM" id="SSF56219">
    <property type="entry name" value="DNase I-like"/>
    <property type="match status" value="1"/>
</dbReference>
<evidence type="ECO:0000256" key="3">
    <source>
        <dbReference type="ARBA" id="ARBA00022722"/>
    </source>
</evidence>
<feature type="transmembrane region" description="Helical" evidence="9">
    <location>
        <begin position="68"/>
        <end position="86"/>
    </location>
</feature>
<dbReference type="PANTHER" id="PTHR15822">
    <property type="entry name" value="TRAF AND TNF RECEPTOR-ASSOCIATED PROTEIN"/>
    <property type="match status" value="1"/>
</dbReference>
<keyword evidence="9" id="KW-0812">Transmembrane</keyword>
<proteinExistence type="predicted"/>
<dbReference type="InterPro" id="IPR036691">
    <property type="entry name" value="Endo/exonu/phosph_ase_sf"/>
</dbReference>
<reference evidence="12" key="1">
    <citation type="journal article" date="2019" name="Int. J. Syst. Evol. Microbiol.">
        <title>The Global Catalogue of Microorganisms (GCM) 10K type strain sequencing project: providing services to taxonomists for standard genome sequencing and annotation.</title>
        <authorList>
            <consortium name="The Broad Institute Genomics Platform"/>
            <consortium name="The Broad Institute Genome Sequencing Center for Infectious Disease"/>
            <person name="Wu L."/>
            <person name="Ma J."/>
        </authorList>
    </citation>
    <scope>NUCLEOTIDE SEQUENCE [LARGE SCALE GENOMIC DNA]</scope>
    <source>
        <strain evidence="12">CECT 7184</strain>
    </source>
</reference>
<keyword evidence="9" id="KW-0472">Membrane</keyword>
<organism evidence="11 12">
    <name type="scientific">Paenimyroides ceti</name>
    <dbReference type="NCBI Taxonomy" id="395087"/>
    <lineage>
        <taxon>Bacteria</taxon>
        <taxon>Pseudomonadati</taxon>
        <taxon>Bacteroidota</taxon>
        <taxon>Flavobacteriia</taxon>
        <taxon>Flavobacteriales</taxon>
        <taxon>Flavobacteriaceae</taxon>
        <taxon>Paenimyroides</taxon>
    </lineage>
</organism>
<gene>
    <name evidence="11" type="ORF">QW060_11145</name>
</gene>